<gene>
    <name evidence="8" type="ORF">TRICI_002333</name>
</gene>
<dbReference type="OrthoDB" id="3364175at2759"/>
<dbReference type="PANTHER" id="PTHR47424">
    <property type="entry name" value="REGULATORY PROTEIN GAL4"/>
    <property type="match status" value="1"/>
</dbReference>
<dbReference type="GO" id="GO:0008270">
    <property type="term" value="F:zinc ion binding"/>
    <property type="evidence" value="ECO:0007669"/>
    <property type="project" value="InterPro"/>
</dbReference>
<evidence type="ECO:0000313" key="9">
    <source>
        <dbReference type="Proteomes" id="UP000761534"/>
    </source>
</evidence>
<dbReference type="SMART" id="SM00906">
    <property type="entry name" value="Fungal_trans"/>
    <property type="match status" value="1"/>
</dbReference>
<keyword evidence="2" id="KW-0238">DNA-binding</keyword>
<evidence type="ECO:0000313" key="8">
    <source>
        <dbReference type="EMBL" id="KAA8915527.1"/>
    </source>
</evidence>
<proteinExistence type="predicted"/>
<keyword evidence="3" id="KW-0804">Transcription</keyword>
<accession>A0A6A1LPT8</accession>
<keyword evidence="1" id="KW-0805">Transcription regulation</keyword>
<feature type="region of interest" description="Disordered" evidence="5">
    <location>
        <begin position="16"/>
        <end position="44"/>
    </location>
</feature>
<dbReference type="Pfam" id="PF04082">
    <property type="entry name" value="Fungal_trans"/>
    <property type="match status" value="1"/>
</dbReference>
<dbReference type="VEuPathDB" id="FungiDB:TRICI_002333"/>
<dbReference type="EMBL" id="SWFS01000160">
    <property type="protein sequence ID" value="KAA8915527.1"/>
    <property type="molecule type" value="Genomic_DNA"/>
</dbReference>
<reference evidence="8" key="1">
    <citation type="journal article" date="2019" name="G3 (Bethesda)">
        <title>Genome Assemblies of Two Rare Opportunistic Yeast Pathogens: Diutina rugosa (syn. Candida rugosa) and Trichomonascus ciferrii (syn. Candida ciferrii).</title>
        <authorList>
            <person name="Mixao V."/>
            <person name="Saus E."/>
            <person name="Hansen A.P."/>
            <person name="Lass-Florl C."/>
            <person name="Gabaldon T."/>
        </authorList>
    </citation>
    <scope>NUCLEOTIDE SEQUENCE</scope>
    <source>
        <strain evidence="8">CBS 4856</strain>
    </source>
</reference>
<sequence>MYAAAMQNQYYENNAANNTTTTTSSSPNTSAPASVSAPSPGAGGKSVSSSGFQYIGQSCTISLIEQIRHLLRTSNSGLTLSNDFLSNSYIDTPYPKTSTYPIQLPSREQADRLVNHFVENIQAITYVFDMDSFYSSINEVYRDPLSTPSSSLCLLHLVFALGSVYDDECNVSSDLFFDSGRKLLDEAPIDYGEVWVVEAFLLVYLYHEIKCRRNGSWVELGKAIRHAQALGMDRSLANNDTHRVNLWKSLYIHDTLTSTYLGRSRIVPRFHLDQSVSPLDHFVSLCNIVGDIHQHIYQSTRFSSNALYGLITALKDWLSSFQTRTVDVNDKLKVLLNLTYLHTIILLTRPFLFHASVNGYSHKTFNDLALSCIQSAFSTSKIIVDFNSTLPGLWKSPTIVYYLFTAGSVLLLYRFRRRNAITPPSEYSSLIYSALDNTISHLSKYSDIDTSAKQFYLTLTELDDIIKSSSPQAASTEASSPPRSPASENSLMTLATLSEQRRSSVVGGTANQPPTPPPVSPTFTEDEEIIKKRRTSSLTSAPHIYDNIPVLGLDNLSLETTNHWTFTSRGPLMTTFDTPIEGVIMTPCY</sequence>
<organism evidence="8 9">
    <name type="scientific">Trichomonascus ciferrii</name>
    <dbReference type="NCBI Taxonomy" id="44093"/>
    <lineage>
        <taxon>Eukaryota</taxon>
        <taxon>Fungi</taxon>
        <taxon>Dikarya</taxon>
        <taxon>Ascomycota</taxon>
        <taxon>Saccharomycotina</taxon>
        <taxon>Dipodascomycetes</taxon>
        <taxon>Dipodascales</taxon>
        <taxon>Trichomonascaceae</taxon>
        <taxon>Trichomonascus</taxon>
        <taxon>Trichomonascus ciferrii complex</taxon>
    </lineage>
</organism>
<comment type="caution">
    <text evidence="8">The sequence shown here is derived from an EMBL/GenBank/DDBJ whole genome shotgun (WGS) entry which is preliminary data.</text>
</comment>
<keyword evidence="4" id="KW-0539">Nucleus</keyword>
<dbReference type="PANTHER" id="PTHR47424:SF3">
    <property type="entry name" value="REGULATORY PROTEIN GAL4"/>
    <property type="match status" value="1"/>
</dbReference>
<dbReference type="InterPro" id="IPR051127">
    <property type="entry name" value="Fungal_SecMet_Regulators"/>
</dbReference>
<evidence type="ECO:0000256" key="2">
    <source>
        <dbReference type="ARBA" id="ARBA00023125"/>
    </source>
</evidence>
<evidence type="ECO:0000259" key="7">
    <source>
        <dbReference type="SMART" id="SM00906"/>
    </source>
</evidence>
<feature type="transmembrane region" description="Helical" evidence="6">
    <location>
        <begin position="399"/>
        <end position="415"/>
    </location>
</feature>
<dbReference type="AlphaFoldDB" id="A0A6A1LPT8"/>
<dbReference type="CDD" id="cd12148">
    <property type="entry name" value="fungal_TF_MHR"/>
    <property type="match status" value="1"/>
</dbReference>
<keyword evidence="6" id="KW-0812">Transmembrane</keyword>
<dbReference type="Proteomes" id="UP000761534">
    <property type="component" value="Unassembled WGS sequence"/>
</dbReference>
<evidence type="ECO:0000256" key="3">
    <source>
        <dbReference type="ARBA" id="ARBA00023163"/>
    </source>
</evidence>
<dbReference type="GO" id="GO:0003677">
    <property type="term" value="F:DNA binding"/>
    <property type="evidence" value="ECO:0007669"/>
    <property type="project" value="UniProtKB-KW"/>
</dbReference>
<keyword evidence="6" id="KW-0472">Membrane</keyword>
<evidence type="ECO:0000256" key="1">
    <source>
        <dbReference type="ARBA" id="ARBA00023015"/>
    </source>
</evidence>
<evidence type="ECO:0000256" key="4">
    <source>
        <dbReference type="ARBA" id="ARBA00023242"/>
    </source>
</evidence>
<feature type="transmembrane region" description="Helical" evidence="6">
    <location>
        <begin position="334"/>
        <end position="352"/>
    </location>
</feature>
<name>A0A6A1LPT8_9ASCO</name>
<feature type="domain" description="Xylanolytic transcriptional activator regulatory" evidence="7">
    <location>
        <begin position="216"/>
        <end position="282"/>
    </location>
</feature>
<protein>
    <recommendedName>
        <fullName evidence="7">Xylanolytic transcriptional activator regulatory domain-containing protein</fullName>
    </recommendedName>
</protein>
<evidence type="ECO:0000256" key="6">
    <source>
        <dbReference type="SAM" id="Phobius"/>
    </source>
</evidence>
<feature type="region of interest" description="Disordered" evidence="5">
    <location>
        <begin position="502"/>
        <end position="524"/>
    </location>
</feature>
<dbReference type="GO" id="GO:0006351">
    <property type="term" value="P:DNA-templated transcription"/>
    <property type="evidence" value="ECO:0007669"/>
    <property type="project" value="InterPro"/>
</dbReference>
<keyword evidence="6" id="KW-1133">Transmembrane helix</keyword>
<dbReference type="InterPro" id="IPR007219">
    <property type="entry name" value="XnlR_reg_dom"/>
</dbReference>
<keyword evidence="9" id="KW-1185">Reference proteome</keyword>
<evidence type="ECO:0000256" key="5">
    <source>
        <dbReference type="SAM" id="MobiDB-lite"/>
    </source>
</evidence>